<keyword evidence="14" id="KW-0808">Transferase</keyword>
<comment type="subcellular location">
    <subcellularLocation>
        <location evidence="6">Cytoplasm</location>
    </subcellularLocation>
    <subcellularLocation>
        <location evidence="6">Nucleus</location>
    </subcellularLocation>
</comment>
<feature type="domain" description="ELP1 N-terminal second beta-propeller" evidence="10">
    <location>
        <begin position="435"/>
        <end position="715"/>
    </location>
</feature>
<keyword evidence="15" id="KW-1185">Reference proteome</keyword>
<feature type="compositionally biased region" description="Basic residues" evidence="8">
    <location>
        <begin position="1182"/>
        <end position="1194"/>
    </location>
</feature>
<dbReference type="PIRSF" id="PIRSF017233">
    <property type="entry name" value="IKAP"/>
    <property type="match status" value="1"/>
</dbReference>
<dbReference type="InterPro" id="IPR006849">
    <property type="entry name" value="Elp1"/>
</dbReference>
<name>A0A9P5TCA9_9AGAM</name>
<feature type="domain" description="ELP1 alpha-solenoid" evidence="12">
    <location>
        <begin position="813"/>
        <end position="917"/>
    </location>
</feature>
<keyword evidence="3 6" id="KW-0963">Cytoplasm</keyword>
<sequence length="1329" mass="147691">MKNIAISGTWLFSMPDGNITTTIIDVDRACLWIASERLNADADTEIDIYKKGLPGDSYEMGDVAPTELIAKLVSSTSRVVPDSYSQVVSLRSVVGEESLVVVMRGGDILSMKPEDPDPQFETIGSFEDGIQAAAWSPDDSLLILVTGEGKLIVMTSTFDVLHESALHTDEFGEDAPINVGWGSKQTQFHGSLGKAAAQAPAASSSSSVGVSPDDDLLTRISWRGDGTLFVVSSVSPAVVGATSLRRRILRVYNRDGLLQATAEAVPGLEHPLSWRPSGNLIVGVQRFGTFPGGGKGREGRHDIVFFEKNGLRHGEFGLRHGTLGVGPSDSKERKWGYKVKEVCWSADSNVLLVWIEEDAGDTVQLWTTGNYHWYLKQEIAAPSLEGGRYTSVTWHPENPLQILFTTKTKVISYWCRWETCAATAGVPNDTGTIAVVDGSSILLTPFRVQNVPPPMSSYKFAFRHSPSAPPRTLSTPCYVTFSPTKDILAALWETGYVELWDLHTRLEFRRAPVMTPELIWGGPLLDRAIFREISVSTSAPGGAIARIAALGVESNGIDVLQVLDIGQESINALEVPSLGSLGWRLALTRGAVGLHRNGKVFEYDIDSRRLIPCVDFGKACDVARAIDISQSSTSPETSLFLGLTCSGTLFSAPKSSSLRILAQNANSFTVSGDLVVYVTSAHEAHFISASLLAAADASTVVGGERRRVERGSRIVTSIPSTMSLVLQMPRGNLETVSPRPMVMAAIHADADAGNYRKAFLTCRKHRIDLNVIVDRDPKLFRERLSSFIEQVHDVDYINLFLTNLGQSSQPPEVISKLCDAVREHLEGKDIEKYINSILTAYVVKRPPDLEAGLRVLLQLRERVPTAVEDAVKYIIFLVDADTLFDVALGMYDFSLVLLIAQHTQKDPREYLPFLRELRALEKYYQRFRIDDHLKRYKSALQNLSLAGPEHFDDVKAYVEKNQLYEAALEIFCESDKLPEILSIYGEWLFERREFDQSALVFMDAQRPQKAMLAYEKALLWRELFELAQLQRVDHEEIVTIAYRAAEDLTSKKRYTEAGYVLLDYAEDVREAVIALVQGNQFSEARRIIALHEHNELLEEIIDPAVLEARSQIAEDLTEMREQLQKQVARLRELRIKKAEEPGEFYGIEDLVVQNVDVMTDASAFTAFTRYTIAPTTSAVSRTTKRSSRSKRKMERKVGSGRKGTVDEEEYLLKSLTKLAGRLATAQDETAALVPHLLRFTPLHRTAARELRDELAAFSREMAEAFDEVWPASTEDAETTVAAEEPLDSWAMRIAEREKERERAIKAITKPELRVAGSWCTKLLDVAVRV</sequence>
<dbReference type="SUPFAM" id="SSF82171">
    <property type="entry name" value="DPP6 N-terminal domain-like"/>
    <property type="match status" value="1"/>
</dbReference>
<dbReference type="EMBL" id="WHVB01000004">
    <property type="protein sequence ID" value="KAF8483906.1"/>
    <property type="molecule type" value="Genomic_DNA"/>
</dbReference>
<evidence type="ECO:0000313" key="15">
    <source>
        <dbReference type="Proteomes" id="UP000759537"/>
    </source>
</evidence>
<dbReference type="Proteomes" id="UP000759537">
    <property type="component" value="Unassembled WGS sequence"/>
</dbReference>
<feature type="domain" description="ELP1 alpha-solenoid" evidence="12">
    <location>
        <begin position="739"/>
        <end position="806"/>
    </location>
</feature>
<dbReference type="InterPro" id="IPR015943">
    <property type="entry name" value="WD40/YVTN_repeat-like_dom_sf"/>
</dbReference>
<dbReference type="Pfam" id="PF23878">
    <property type="entry name" value="TPR_ELP1"/>
    <property type="match status" value="1"/>
</dbReference>
<evidence type="ECO:0000256" key="4">
    <source>
        <dbReference type="ARBA" id="ARBA00022694"/>
    </source>
</evidence>
<comment type="function">
    <text evidence="6">Component of the elongator complex which is required for multiple tRNA modifications, including mcm5U (5-methoxycarbonylmethyl uridine), mcm5s2U (5-methoxycarbonylmethyl-2-thiouridine), and ncm5U (5-carbamoylmethyl uridine). The elongator complex catalyzes formation of carboxymethyluridine in the wobble base at position 34 in tRNAs.</text>
</comment>
<dbReference type="PANTHER" id="PTHR12747">
    <property type="entry name" value="ELONGATOR COMPLEX PROTEIN 1"/>
    <property type="match status" value="1"/>
</dbReference>
<comment type="pathway">
    <text evidence="1">tRNA modification; 5-methoxycarbonylmethyl-2-thiouridine-tRNA biosynthesis.</text>
</comment>
<dbReference type="GO" id="GO:0000049">
    <property type="term" value="F:tRNA binding"/>
    <property type="evidence" value="ECO:0007669"/>
    <property type="project" value="TreeGrafter"/>
</dbReference>
<dbReference type="SUPFAM" id="SSF69322">
    <property type="entry name" value="Tricorn protease domain 2"/>
    <property type="match status" value="1"/>
</dbReference>
<evidence type="ECO:0000256" key="6">
    <source>
        <dbReference type="PIRNR" id="PIRNR017233"/>
    </source>
</evidence>
<dbReference type="Pfam" id="PF23797">
    <property type="entry name" value="Beta-prop_ELP1_2nd"/>
    <property type="match status" value="1"/>
</dbReference>
<proteinExistence type="inferred from homology"/>
<organism evidence="14 15">
    <name type="scientific">Russula ochroleuca</name>
    <dbReference type="NCBI Taxonomy" id="152965"/>
    <lineage>
        <taxon>Eukaryota</taxon>
        <taxon>Fungi</taxon>
        <taxon>Dikarya</taxon>
        <taxon>Basidiomycota</taxon>
        <taxon>Agaricomycotina</taxon>
        <taxon>Agaricomycetes</taxon>
        <taxon>Russulales</taxon>
        <taxon>Russulaceae</taxon>
        <taxon>Russula</taxon>
    </lineage>
</organism>
<feature type="coiled-coil region" evidence="7">
    <location>
        <begin position="1106"/>
        <end position="1140"/>
    </location>
</feature>
<feature type="domain" description="ELP1 first N-terminal beta-propeller" evidence="9">
    <location>
        <begin position="70"/>
        <end position="397"/>
    </location>
</feature>
<dbReference type="GO" id="GO:0016301">
    <property type="term" value="F:kinase activity"/>
    <property type="evidence" value="ECO:0007669"/>
    <property type="project" value="UniProtKB-KW"/>
</dbReference>
<evidence type="ECO:0000259" key="12">
    <source>
        <dbReference type="Pfam" id="PF23925"/>
    </source>
</evidence>
<feature type="domain" description="ELP1 three-helical bundle" evidence="13">
    <location>
        <begin position="1096"/>
        <end position="1268"/>
    </location>
</feature>
<evidence type="ECO:0000256" key="8">
    <source>
        <dbReference type="SAM" id="MobiDB-lite"/>
    </source>
</evidence>
<dbReference type="PANTHER" id="PTHR12747:SF0">
    <property type="entry name" value="ELONGATOR COMPLEX PROTEIN 1"/>
    <property type="match status" value="1"/>
</dbReference>
<reference evidence="14" key="1">
    <citation type="submission" date="2019-10" db="EMBL/GenBank/DDBJ databases">
        <authorList>
            <consortium name="DOE Joint Genome Institute"/>
            <person name="Kuo A."/>
            <person name="Miyauchi S."/>
            <person name="Kiss E."/>
            <person name="Drula E."/>
            <person name="Kohler A."/>
            <person name="Sanchez-Garcia M."/>
            <person name="Andreopoulos B."/>
            <person name="Barry K.W."/>
            <person name="Bonito G."/>
            <person name="Buee M."/>
            <person name="Carver A."/>
            <person name="Chen C."/>
            <person name="Cichocki N."/>
            <person name="Clum A."/>
            <person name="Culley D."/>
            <person name="Crous P.W."/>
            <person name="Fauchery L."/>
            <person name="Girlanda M."/>
            <person name="Hayes R."/>
            <person name="Keri Z."/>
            <person name="LaButti K."/>
            <person name="Lipzen A."/>
            <person name="Lombard V."/>
            <person name="Magnuson J."/>
            <person name="Maillard F."/>
            <person name="Morin E."/>
            <person name="Murat C."/>
            <person name="Nolan M."/>
            <person name="Ohm R."/>
            <person name="Pangilinan J."/>
            <person name="Pereira M."/>
            <person name="Perotto S."/>
            <person name="Peter M."/>
            <person name="Riley R."/>
            <person name="Sitrit Y."/>
            <person name="Stielow B."/>
            <person name="Szollosi G."/>
            <person name="Zifcakova L."/>
            <person name="Stursova M."/>
            <person name="Spatafora J.W."/>
            <person name="Tedersoo L."/>
            <person name="Vaario L.-M."/>
            <person name="Yamada A."/>
            <person name="Yan M."/>
            <person name="Wang P."/>
            <person name="Xu J."/>
            <person name="Bruns T."/>
            <person name="Baldrian P."/>
            <person name="Vilgalys R."/>
            <person name="Henrissat B."/>
            <person name="Grigoriev I.V."/>
            <person name="Hibbett D."/>
            <person name="Nagy L.G."/>
            <person name="Martin F.M."/>
        </authorList>
    </citation>
    <scope>NUCLEOTIDE SEQUENCE</scope>
    <source>
        <strain evidence="14">Prilba</strain>
    </source>
</reference>
<evidence type="ECO:0000259" key="10">
    <source>
        <dbReference type="Pfam" id="PF23797"/>
    </source>
</evidence>
<protein>
    <recommendedName>
        <fullName evidence="5 6">Elongator complex protein 1</fullName>
    </recommendedName>
</protein>
<feature type="domain" description="ELP1 TPR" evidence="11">
    <location>
        <begin position="924"/>
        <end position="1086"/>
    </location>
</feature>
<dbReference type="InterPro" id="IPR056167">
    <property type="entry name" value="A-sol_ELP1"/>
</dbReference>
<feature type="region of interest" description="Disordered" evidence="8">
    <location>
        <begin position="1179"/>
        <end position="1202"/>
    </location>
</feature>
<accession>A0A9P5TCA9</accession>
<dbReference type="Pfam" id="PF23936">
    <property type="entry name" value="HB_ELP1"/>
    <property type="match status" value="1"/>
</dbReference>
<dbReference type="InterPro" id="IPR056165">
    <property type="entry name" value="Beta-prop_ELP1_2nd"/>
</dbReference>
<keyword evidence="4" id="KW-0819">tRNA processing</keyword>
<dbReference type="Pfam" id="PF04762">
    <property type="entry name" value="Beta-prop_ELP1_1st"/>
    <property type="match status" value="1"/>
</dbReference>
<dbReference type="GO" id="GO:0005634">
    <property type="term" value="C:nucleus"/>
    <property type="evidence" value="ECO:0007669"/>
    <property type="project" value="UniProtKB-SubCell"/>
</dbReference>
<dbReference type="GO" id="GO:0033588">
    <property type="term" value="C:elongator holoenzyme complex"/>
    <property type="evidence" value="ECO:0007669"/>
    <property type="project" value="InterPro"/>
</dbReference>
<dbReference type="GO" id="GO:0005829">
    <property type="term" value="C:cytosol"/>
    <property type="evidence" value="ECO:0007669"/>
    <property type="project" value="TreeGrafter"/>
</dbReference>
<dbReference type="Gene3D" id="2.130.10.10">
    <property type="entry name" value="YVTN repeat-like/Quinoprotein amine dehydrogenase"/>
    <property type="match status" value="1"/>
</dbReference>
<comment type="caution">
    <text evidence="14">The sequence shown here is derived from an EMBL/GenBank/DDBJ whole genome shotgun (WGS) entry which is preliminary data.</text>
</comment>
<evidence type="ECO:0000256" key="2">
    <source>
        <dbReference type="ARBA" id="ARBA00006086"/>
    </source>
</evidence>
<keyword evidence="6" id="KW-0539">Nucleus</keyword>
<dbReference type="OrthoDB" id="40048at2759"/>
<evidence type="ECO:0000259" key="9">
    <source>
        <dbReference type="Pfam" id="PF04762"/>
    </source>
</evidence>
<evidence type="ECO:0000256" key="1">
    <source>
        <dbReference type="ARBA" id="ARBA00005043"/>
    </source>
</evidence>
<dbReference type="InterPro" id="IPR056169">
    <property type="entry name" value="HB_ELP1"/>
</dbReference>
<comment type="similarity">
    <text evidence="2 6">Belongs to the ELP1/IKA1 family.</text>
</comment>
<gene>
    <name evidence="14" type="ORF">DFH94DRAFT_725192</name>
</gene>
<evidence type="ECO:0000259" key="13">
    <source>
        <dbReference type="Pfam" id="PF23936"/>
    </source>
</evidence>
<evidence type="ECO:0000313" key="14">
    <source>
        <dbReference type="EMBL" id="KAF8483906.1"/>
    </source>
</evidence>
<dbReference type="InterPro" id="IPR056166">
    <property type="entry name" value="TPR_ELP1"/>
</dbReference>
<evidence type="ECO:0000256" key="3">
    <source>
        <dbReference type="ARBA" id="ARBA00022490"/>
    </source>
</evidence>
<reference evidence="14" key="2">
    <citation type="journal article" date="2020" name="Nat. Commun.">
        <title>Large-scale genome sequencing of mycorrhizal fungi provides insights into the early evolution of symbiotic traits.</title>
        <authorList>
            <person name="Miyauchi S."/>
            <person name="Kiss E."/>
            <person name="Kuo A."/>
            <person name="Drula E."/>
            <person name="Kohler A."/>
            <person name="Sanchez-Garcia M."/>
            <person name="Morin E."/>
            <person name="Andreopoulos B."/>
            <person name="Barry K.W."/>
            <person name="Bonito G."/>
            <person name="Buee M."/>
            <person name="Carver A."/>
            <person name="Chen C."/>
            <person name="Cichocki N."/>
            <person name="Clum A."/>
            <person name="Culley D."/>
            <person name="Crous P.W."/>
            <person name="Fauchery L."/>
            <person name="Girlanda M."/>
            <person name="Hayes R.D."/>
            <person name="Keri Z."/>
            <person name="LaButti K."/>
            <person name="Lipzen A."/>
            <person name="Lombard V."/>
            <person name="Magnuson J."/>
            <person name="Maillard F."/>
            <person name="Murat C."/>
            <person name="Nolan M."/>
            <person name="Ohm R.A."/>
            <person name="Pangilinan J."/>
            <person name="Pereira M.F."/>
            <person name="Perotto S."/>
            <person name="Peter M."/>
            <person name="Pfister S."/>
            <person name="Riley R."/>
            <person name="Sitrit Y."/>
            <person name="Stielow J.B."/>
            <person name="Szollosi G."/>
            <person name="Zifcakova L."/>
            <person name="Stursova M."/>
            <person name="Spatafora J.W."/>
            <person name="Tedersoo L."/>
            <person name="Vaario L.M."/>
            <person name="Yamada A."/>
            <person name="Yan M."/>
            <person name="Wang P."/>
            <person name="Xu J."/>
            <person name="Bruns T."/>
            <person name="Baldrian P."/>
            <person name="Vilgalys R."/>
            <person name="Dunand C."/>
            <person name="Henrissat B."/>
            <person name="Grigoriev I.V."/>
            <person name="Hibbett D."/>
            <person name="Nagy L.G."/>
            <person name="Martin F.M."/>
        </authorList>
    </citation>
    <scope>NUCLEOTIDE SEQUENCE</scope>
    <source>
        <strain evidence="14">Prilba</strain>
    </source>
</reference>
<keyword evidence="14" id="KW-0418">Kinase</keyword>
<dbReference type="Pfam" id="PF23925">
    <property type="entry name" value="A-sol_ELP1"/>
    <property type="match status" value="2"/>
</dbReference>
<keyword evidence="7" id="KW-0175">Coiled coil</keyword>
<evidence type="ECO:0000256" key="7">
    <source>
        <dbReference type="SAM" id="Coils"/>
    </source>
</evidence>
<evidence type="ECO:0000256" key="5">
    <source>
        <dbReference type="ARBA" id="ARBA00029535"/>
    </source>
</evidence>
<dbReference type="InterPro" id="IPR056164">
    <property type="entry name" value="Beta-prop_ELP1_1st"/>
</dbReference>
<evidence type="ECO:0000259" key="11">
    <source>
        <dbReference type="Pfam" id="PF23878"/>
    </source>
</evidence>
<dbReference type="GO" id="GO:0002926">
    <property type="term" value="P:tRNA wobble base 5-methoxycarbonylmethyl-2-thiouridinylation"/>
    <property type="evidence" value="ECO:0007669"/>
    <property type="project" value="TreeGrafter"/>
</dbReference>